<protein>
    <submittedName>
        <fullName evidence="1">LamG domain-containing protein</fullName>
    </submittedName>
</protein>
<dbReference type="Gene3D" id="2.60.40.10">
    <property type="entry name" value="Immunoglobulins"/>
    <property type="match status" value="1"/>
</dbReference>
<comment type="caution">
    <text evidence="1">The sequence shown here is derived from an EMBL/GenBank/DDBJ whole genome shotgun (WGS) entry which is preliminary data.</text>
</comment>
<name>A0ABN2K8V8_9MICO</name>
<evidence type="ECO:0000313" key="1">
    <source>
        <dbReference type="EMBL" id="GAA1750483.1"/>
    </source>
</evidence>
<keyword evidence="2" id="KW-1185">Reference proteome</keyword>
<dbReference type="InterPro" id="IPR013320">
    <property type="entry name" value="ConA-like_dom_sf"/>
</dbReference>
<proteinExistence type="predicted"/>
<dbReference type="InterPro" id="IPR013783">
    <property type="entry name" value="Ig-like_fold"/>
</dbReference>
<sequence>MSSWFLARWRVVALVAATAVVALVAAVLVVPALVSQNSAAEQFDCTDREDVSFDQAGPKARACGVEVEVTGARTPWETSWALPNGNTRLVVSAMPSRTNVTGEWTEIDTSITGTPGEGVLEVAAPVDPIELNAGGTAGEGRPLGSIIDGDKRLDVWFPTELPVPSVEGSHAYYQLAEGVRLVVSVSAGGTGFLPVVELADPAAAARFRGLLDGARPAEFPGAPGDLVFTTALSDGLRLVAEQEGLVNVVDADDKVHFVAAPPVMWDSAGGNEELPASVTEVTIGDRVDAPREGDALVPMRTVVDGTQIVITPDQEMLSGPDTVWPVYIDPGFDEHGPAEWVAVRTGGYTGTLYKWTTSGGEGTGYCTDVATCNTVFRQRLSWEFNGMDVVRNLDRVNVIKAEFRVNGIHAASCTATRTNLVLTNSVTTSTTWATIGDWSAYVSQRTETHRSDCGARGYRNWDATEGLRRFAENDWPTVTMGLKPHDDSTMTSWKRFGHDAELSVEYNQPPNKPKSMRFLDQENYTCTTGTGRPLINSLEPHLSAIVSDPDGGNVRPYFQIYTKSGTTETEVWKSGTLDGVKSGTYADVIVPDKELVANTTYFWRVTSTDDIFWSGWGDSCEFRIDATPPVAPKVIPVKTGVAAVYETDFERGGIGLGGKFTFDRLASADVVYFEYGFDDPLNSLDSPAANSLGQATVVYPPPTDANKHVLTVQSVDAAGNRSPKTTYTFDVAAPLEDVIWKLDENTGQLAQNTGPKAVGPLKITGADPVAGPHQLFKSRDNDWALHFNGTSDVAAGDTVLKTNESFTVTAHVSLDDGKRGAGDYVALSQDGITQSGFRLGYREDCGGGRECWSFGMPDSSTGTTMTSANVFFDQIPQVMDQWVHLVGEHNVSTDKIRLWACPVGEPDQPTVGAPVASDPVARPGTAWQAPGGFMLGRAQSAGAGANWWPGEIDNVRIFSDQIVDVAKLRRLCQGAEAESFGTGPAGFNAVDPTIKEG</sequence>
<dbReference type="Proteomes" id="UP001500506">
    <property type="component" value="Unassembled WGS sequence"/>
</dbReference>
<dbReference type="SUPFAM" id="SSF49899">
    <property type="entry name" value="Concanavalin A-like lectins/glucanases"/>
    <property type="match status" value="1"/>
</dbReference>
<accession>A0ABN2K8V8</accession>
<dbReference type="Pfam" id="PF13385">
    <property type="entry name" value="Laminin_G_3"/>
    <property type="match status" value="1"/>
</dbReference>
<dbReference type="RefSeq" id="WP_232496914.1">
    <property type="nucleotide sequence ID" value="NZ_BAAANH010000001.1"/>
</dbReference>
<organism evidence="1 2">
    <name type="scientific">Agromyces humatus</name>
    <dbReference type="NCBI Taxonomy" id="279573"/>
    <lineage>
        <taxon>Bacteria</taxon>
        <taxon>Bacillati</taxon>
        <taxon>Actinomycetota</taxon>
        <taxon>Actinomycetes</taxon>
        <taxon>Micrococcales</taxon>
        <taxon>Microbacteriaceae</taxon>
        <taxon>Agromyces</taxon>
    </lineage>
</organism>
<evidence type="ECO:0000313" key="2">
    <source>
        <dbReference type="Proteomes" id="UP001500506"/>
    </source>
</evidence>
<gene>
    <name evidence="1" type="ORF">GCM10009747_04790</name>
</gene>
<reference evidence="1 2" key="1">
    <citation type="journal article" date="2019" name="Int. J. Syst. Evol. Microbiol.">
        <title>The Global Catalogue of Microorganisms (GCM) 10K type strain sequencing project: providing services to taxonomists for standard genome sequencing and annotation.</title>
        <authorList>
            <consortium name="The Broad Institute Genomics Platform"/>
            <consortium name="The Broad Institute Genome Sequencing Center for Infectious Disease"/>
            <person name="Wu L."/>
            <person name="Ma J."/>
        </authorList>
    </citation>
    <scope>NUCLEOTIDE SEQUENCE [LARGE SCALE GENOMIC DNA]</scope>
    <source>
        <strain evidence="1 2">JCM 14319</strain>
    </source>
</reference>
<dbReference type="EMBL" id="BAAANH010000001">
    <property type="protein sequence ID" value="GAA1750483.1"/>
    <property type="molecule type" value="Genomic_DNA"/>
</dbReference>
<dbReference type="Gene3D" id="2.60.120.200">
    <property type="match status" value="1"/>
</dbReference>